<keyword evidence="5 15" id="KW-1133">Transmembrane helix</keyword>
<dbReference type="InterPro" id="IPR006201">
    <property type="entry name" value="Neur_channel"/>
</dbReference>
<evidence type="ECO:0000313" key="18">
    <source>
        <dbReference type="EMBL" id="KAF6030472.1"/>
    </source>
</evidence>
<feature type="transmembrane region" description="Helical" evidence="15">
    <location>
        <begin position="412"/>
        <end position="436"/>
    </location>
</feature>
<dbReference type="InterPro" id="IPR036734">
    <property type="entry name" value="Neur_chan_lig-bd_sf"/>
</dbReference>
<dbReference type="Gene3D" id="2.70.170.10">
    <property type="entry name" value="Neurotransmitter-gated ion-channel ligand-binding domain"/>
    <property type="match status" value="1"/>
</dbReference>
<keyword evidence="11" id="KW-0325">Glycoprotein</keyword>
<keyword evidence="2 15" id="KW-0813">Transport</keyword>
<dbReference type="PRINTS" id="PR00252">
    <property type="entry name" value="NRIONCHANNEL"/>
</dbReference>
<dbReference type="InterPro" id="IPR002394">
    <property type="entry name" value="Nicotinic_acetylcholine_rcpt"/>
</dbReference>
<accession>A0A7J7JVR0</accession>
<dbReference type="OrthoDB" id="5975154at2759"/>
<evidence type="ECO:0000256" key="12">
    <source>
        <dbReference type="ARBA" id="ARBA00023286"/>
    </source>
</evidence>
<dbReference type="SUPFAM" id="SSF90112">
    <property type="entry name" value="Neurotransmitter-gated ion-channel transmembrane pore"/>
    <property type="match status" value="1"/>
</dbReference>
<keyword evidence="10" id="KW-0675">Receptor</keyword>
<dbReference type="FunFam" id="1.20.58.390:FF:000073">
    <property type="entry name" value="Neuronal acetylcholine receptor subunit alpha-9-II"/>
    <property type="match status" value="1"/>
</dbReference>
<dbReference type="Proteomes" id="UP000593567">
    <property type="component" value="Unassembled WGS sequence"/>
</dbReference>
<evidence type="ECO:0000259" key="17">
    <source>
        <dbReference type="Pfam" id="PF02932"/>
    </source>
</evidence>
<dbReference type="InterPro" id="IPR006029">
    <property type="entry name" value="Neurotrans-gated_channel_TM"/>
</dbReference>
<evidence type="ECO:0008006" key="20">
    <source>
        <dbReference type="Google" id="ProtNLM"/>
    </source>
</evidence>
<dbReference type="CDD" id="cd18997">
    <property type="entry name" value="LGIC_ECD_nAChR"/>
    <property type="match status" value="1"/>
</dbReference>
<dbReference type="EMBL" id="VXIV02001703">
    <property type="protein sequence ID" value="KAF6030472.1"/>
    <property type="molecule type" value="Genomic_DNA"/>
</dbReference>
<evidence type="ECO:0000256" key="6">
    <source>
        <dbReference type="ARBA" id="ARBA00023018"/>
    </source>
</evidence>
<name>A0A7J7JVR0_BUGNE</name>
<dbReference type="GO" id="GO:0022848">
    <property type="term" value="F:acetylcholine-gated monoatomic cation-selective channel activity"/>
    <property type="evidence" value="ECO:0007669"/>
    <property type="project" value="InterPro"/>
</dbReference>
<dbReference type="InterPro" id="IPR018000">
    <property type="entry name" value="Neurotransmitter_ion_chnl_CS"/>
</dbReference>
<feature type="transmembrane region" description="Helical" evidence="15">
    <location>
        <begin position="232"/>
        <end position="250"/>
    </location>
</feature>
<reference evidence="18" key="1">
    <citation type="submission" date="2020-06" db="EMBL/GenBank/DDBJ databases">
        <title>Draft genome of Bugula neritina, a colonial animal packing powerful symbionts and potential medicines.</title>
        <authorList>
            <person name="Rayko M."/>
        </authorList>
    </citation>
    <scope>NUCLEOTIDE SEQUENCE [LARGE SCALE GENOMIC DNA]</scope>
    <source>
        <strain evidence="18">Kwan_BN1</strain>
    </source>
</reference>
<comment type="similarity">
    <text evidence="1">Belongs to the ligand-gated ion channel (TC 1.A.9) family. Acetylcholine receptor (TC 1.A.9.1) subfamily.</text>
</comment>
<evidence type="ECO:0000259" key="16">
    <source>
        <dbReference type="Pfam" id="PF02931"/>
    </source>
</evidence>
<keyword evidence="19" id="KW-1185">Reference proteome</keyword>
<gene>
    <name evidence="18" type="ORF">EB796_011207</name>
</gene>
<organism evidence="18 19">
    <name type="scientific">Bugula neritina</name>
    <name type="common">Brown bryozoan</name>
    <name type="synonym">Sertularia neritina</name>
    <dbReference type="NCBI Taxonomy" id="10212"/>
    <lineage>
        <taxon>Eukaryota</taxon>
        <taxon>Metazoa</taxon>
        <taxon>Spiralia</taxon>
        <taxon>Lophotrochozoa</taxon>
        <taxon>Bryozoa</taxon>
        <taxon>Gymnolaemata</taxon>
        <taxon>Cheilostomatida</taxon>
        <taxon>Flustrina</taxon>
        <taxon>Buguloidea</taxon>
        <taxon>Bugulidae</taxon>
        <taxon>Bugula</taxon>
    </lineage>
</organism>
<dbReference type="Gene3D" id="1.20.58.390">
    <property type="entry name" value="Neurotransmitter-gated ion-channel transmembrane domain"/>
    <property type="match status" value="2"/>
</dbReference>
<evidence type="ECO:0000256" key="13">
    <source>
        <dbReference type="ARBA" id="ARBA00023303"/>
    </source>
</evidence>
<evidence type="ECO:0000256" key="7">
    <source>
        <dbReference type="ARBA" id="ARBA00023065"/>
    </source>
</evidence>
<keyword evidence="13 15" id="KW-0407">Ion channel</keyword>
<keyword evidence="4 15" id="KW-0812">Transmembrane</keyword>
<evidence type="ECO:0000256" key="9">
    <source>
        <dbReference type="ARBA" id="ARBA00023157"/>
    </source>
</evidence>
<evidence type="ECO:0000256" key="2">
    <source>
        <dbReference type="ARBA" id="ARBA00022448"/>
    </source>
</evidence>
<dbReference type="GO" id="GO:0045211">
    <property type="term" value="C:postsynaptic membrane"/>
    <property type="evidence" value="ECO:0007669"/>
    <property type="project" value="InterPro"/>
</dbReference>
<feature type="transmembrane region" description="Helical" evidence="15">
    <location>
        <begin position="262"/>
        <end position="287"/>
    </location>
</feature>
<dbReference type="CDD" id="cd19051">
    <property type="entry name" value="LGIC_TM_cation"/>
    <property type="match status" value="1"/>
</dbReference>
<evidence type="ECO:0000256" key="10">
    <source>
        <dbReference type="ARBA" id="ARBA00023170"/>
    </source>
</evidence>
<comment type="caution">
    <text evidence="18">The sequence shown here is derived from an EMBL/GenBank/DDBJ whole genome shotgun (WGS) entry which is preliminary data.</text>
</comment>
<dbReference type="GO" id="GO:0004888">
    <property type="term" value="F:transmembrane signaling receptor activity"/>
    <property type="evidence" value="ECO:0007669"/>
    <property type="project" value="InterPro"/>
</dbReference>
<feature type="transmembrane region" description="Helical" evidence="15">
    <location>
        <begin position="201"/>
        <end position="220"/>
    </location>
</feature>
<evidence type="ECO:0000256" key="4">
    <source>
        <dbReference type="ARBA" id="ARBA00022692"/>
    </source>
</evidence>
<evidence type="ECO:0000256" key="15">
    <source>
        <dbReference type="RuleBase" id="RU000687"/>
    </source>
</evidence>
<feature type="domain" description="Neurotransmitter-gated ion-channel ligand-binding" evidence="16">
    <location>
        <begin position="7"/>
        <end position="199"/>
    </location>
</feature>
<keyword evidence="8 15" id="KW-0472">Membrane</keyword>
<dbReference type="Pfam" id="PF02932">
    <property type="entry name" value="Neur_chan_memb"/>
    <property type="match status" value="1"/>
</dbReference>
<keyword evidence="6" id="KW-0770">Synapse</keyword>
<dbReference type="PANTHER" id="PTHR18945">
    <property type="entry name" value="NEUROTRANSMITTER GATED ION CHANNEL"/>
    <property type="match status" value="1"/>
</dbReference>
<sequence length="443" mass="50633">MGGKHEVRLIKKLRESYEPYERPSEDDLKPLLVEFQITLRSIIDVRWHDYKLSWTPAEYGNITEIIMPEKFLWKPDIIMYNSADPAFDGSYPVNAVLYSNGTLTQTPPGIFTSRCPIDIKWFPFDDQGCVLKFGSWTYDGSKINLRVKGEEKEGSIEGYSKNGEWDLIGVPLERNVEYYDCCPDNPYIDITYTIKIKRRKLYYIVNIIIPCLMLAGLTLVTFTIPPDAGEKISFGVTILLSLTVFLLMVAEALPASSDAVPLIALYFSAVMLLNAASVVFTVLVLNYHHRTSETHEMPRWVKKGICEWLAWILKMKRPGHKLQPKFWCAQFEESSEGTDSNCKQLLNEELEVFSFDPPFLDPISILDGLKCELRLRSILKELKFITDKMKAQDEDDQITSDWKFAGTVIDRFLLWFFAIATVLASVAILLAAPTMFSHTESLV</sequence>
<evidence type="ECO:0000256" key="1">
    <source>
        <dbReference type="ARBA" id="ARBA00009237"/>
    </source>
</evidence>
<feature type="domain" description="Neurotransmitter-gated ion-channel transmembrane" evidence="17">
    <location>
        <begin position="207"/>
        <end position="428"/>
    </location>
</feature>
<keyword evidence="7 15" id="KW-0406">Ion transport</keyword>
<dbReference type="PRINTS" id="PR00254">
    <property type="entry name" value="NICOTINICR"/>
</dbReference>
<evidence type="ECO:0000313" key="19">
    <source>
        <dbReference type="Proteomes" id="UP000593567"/>
    </source>
</evidence>
<dbReference type="InterPro" id="IPR038050">
    <property type="entry name" value="Neuro_actylchol_rec"/>
</dbReference>
<proteinExistence type="inferred from homology"/>
<evidence type="ECO:0000256" key="3">
    <source>
        <dbReference type="ARBA" id="ARBA00022475"/>
    </source>
</evidence>
<dbReference type="SUPFAM" id="SSF63712">
    <property type="entry name" value="Nicotinic receptor ligand binding domain-like"/>
    <property type="match status" value="1"/>
</dbReference>
<dbReference type="Pfam" id="PF02931">
    <property type="entry name" value="Neur_chan_LBD"/>
    <property type="match status" value="1"/>
</dbReference>
<protein>
    <recommendedName>
        <fullName evidence="20">CHRNA7</fullName>
    </recommendedName>
</protein>
<dbReference type="PROSITE" id="PS00236">
    <property type="entry name" value="NEUROTR_ION_CHANNEL"/>
    <property type="match status" value="1"/>
</dbReference>
<comment type="subcellular location">
    <subcellularLocation>
        <location evidence="14">Synaptic cell membrane</location>
        <topology evidence="14">Multi-pass membrane protein</topology>
    </subcellularLocation>
</comment>
<dbReference type="NCBIfam" id="TIGR00860">
    <property type="entry name" value="LIC"/>
    <property type="match status" value="1"/>
</dbReference>
<keyword evidence="12" id="KW-1071">Ligand-gated ion channel</keyword>
<dbReference type="FunFam" id="2.70.170.10:FF:000016">
    <property type="entry name" value="Nicotinic acetylcholine receptor subunit"/>
    <property type="match status" value="1"/>
</dbReference>
<evidence type="ECO:0000256" key="5">
    <source>
        <dbReference type="ARBA" id="ARBA00022989"/>
    </source>
</evidence>
<dbReference type="InterPro" id="IPR006202">
    <property type="entry name" value="Neur_chan_lig-bd"/>
</dbReference>
<evidence type="ECO:0000256" key="11">
    <source>
        <dbReference type="ARBA" id="ARBA00023180"/>
    </source>
</evidence>
<dbReference type="InterPro" id="IPR036719">
    <property type="entry name" value="Neuro-gated_channel_TM_sf"/>
</dbReference>
<keyword evidence="3" id="KW-1003">Cell membrane</keyword>
<dbReference type="AlphaFoldDB" id="A0A7J7JVR0"/>
<evidence type="ECO:0000256" key="14">
    <source>
        <dbReference type="ARBA" id="ARBA00034099"/>
    </source>
</evidence>
<keyword evidence="9" id="KW-1015">Disulfide bond</keyword>
<evidence type="ECO:0000256" key="8">
    <source>
        <dbReference type="ARBA" id="ARBA00023136"/>
    </source>
</evidence>